<comment type="caution">
    <text evidence="1">The sequence shown here is derived from an EMBL/GenBank/DDBJ whole genome shotgun (WGS) entry which is preliminary data.</text>
</comment>
<organism evidence="1">
    <name type="scientific">marine sediment metagenome</name>
    <dbReference type="NCBI Taxonomy" id="412755"/>
    <lineage>
        <taxon>unclassified sequences</taxon>
        <taxon>metagenomes</taxon>
        <taxon>ecological metagenomes</taxon>
    </lineage>
</organism>
<gene>
    <name evidence="1" type="ORF">LCGC14_2172930</name>
</gene>
<evidence type="ECO:0000313" key="1">
    <source>
        <dbReference type="EMBL" id="KKL63653.1"/>
    </source>
</evidence>
<dbReference type="AlphaFoldDB" id="A0A0F9DPE5"/>
<sequence>MWAIYRESDGELVSLATVVADPLPAGLAKKQVAPYSGGVQWNATLLDWEPSPPPPPDVDRVDEFVVRVGSSLKGNAKTRVQDELTALLGEGRFRDPSDAYIIGVP</sequence>
<name>A0A0F9DPE5_9ZZZZ</name>
<accession>A0A0F9DPE5</accession>
<dbReference type="EMBL" id="LAZR01028092">
    <property type="protein sequence ID" value="KKL63653.1"/>
    <property type="molecule type" value="Genomic_DNA"/>
</dbReference>
<protein>
    <submittedName>
        <fullName evidence="1">Uncharacterized protein</fullName>
    </submittedName>
</protein>
<proteinExistence type="predicted"/>
<reference evidence="1" key="1">
    <citation type="journal article" date="2015" name="Nature">
        <title>Complex archaea that bridge the gap between prokaryotes and eukaryotes.</title>
        <authorList>
            <person name="Spang A."/>
            <person name="Saw J.H."/>
            <person name="Jorgensen S.L."/>
            <person name="Zaremba-Niedzwiedzka K."/>
            <person name="Martijn J."/>
            <person name="Lind A.E."/>
            <person name="van Eijk R."/>
            <person name="Schleper C."/>
            <person name="Guy L."/>
            <person name="Ettema T.J."/>
        </authorList>
    </citation>
    <scope>NUCLEOTIDE SEQUENCE</scope>
</reference>